<evidence type="ECO:0000256" key="1">
    <source>
        <dbReference type="SAM" id="MobiDB-lite"/>
    </source>
</evidence>
<dbReference type="EMBL" id="KZ308794">
    <property type="protein sequence ID" value="KAG8234285.1"/>
    <property type="molecule type" value="Genomic_DNA"/>
</dbReference>
<name>A0A8K0KIH0_LADFU</name>
<sequence>MGAKWRSRKKRLAFTHNWDEESISCSRESRGTRTAASRIPVGIGREMHHPRDVRPRGRRHPLRPRVHLRFALLNPPGLPLDRPRRHRRPLLLPQPQ</sequence>
<comment type="caution">
    <text evidence="2">The sequence shown here is derived from an EMBL/GenBank/DDBJ whole genome shotgun (WGS) entry which is preliminary data.</text>
</comment>
<feature type="region of interest" description="Disordered" evidence="1">
    <location>
        <begin position="75"/>
        <end position="96"/>
    </location>
</feature>
<organism evidence="2 3">
    <name type="scientific">Ladona fulva</name>
    <name type="common">Scarce chaser dragonfly</name>
    <name type="synonym">Libellula fulva</name>
    <dbReference type="NCBI Taxonomy" id="123851"/>
    <lineage>
        <taxon>Eukaryota</taxon>
        <taxon>Metazoa</taxon>
        <taxon>Ecdysozoa</taxon>
        <taxon>Arthropoda</taxon>
        <taxon>Hexapoda</taxon>
        <taxon>Insecta</taxon>
        <taxon>Pterygota</taxon>
        <taxon>Palaeoptera</taxon>
        <taxon>Odonata</taxon>
        <taxon>Epiprocta</taxon>
        <taxon>Anisoptera</taxon>
        <taxon>Libelluloidea</taxon>
        <taxon>Libellulidae</taxon>
        <taxon>Ladona</taxon>
    </lineage>
</organism>
<protein>
    <submittedName>
        <fullName evidence="2">Uncharacterized protein</fullName>
    </submittedName>
</protein>
<dbReference type="AlphaFoldDB" id="A0A8K0KIH0"/>
<dbReference type="Proteomes" id="UP000792457">
    <property type="component" value="Unassembled WGS sequence"/>
</dbReference>
<proteinExistence type="predicted"/>
<evidence type="ECO:0000313" key="2">
    <source>
        <dbReference type="EMBL" id="KAG8234285.1"/>
    </source>
</evidence>
<reference evidence="2" key="2">
    <citation type="submission" date="2017-10" db="EMBL/GenBank/DDBJ databases">
        <title>Ladona fulva Genome sequencing and assembly.</title>
        <authorList>
            <person name="Murali S."/>
            <person name="Richards S."/>
            <person name="Bandaranaike D."/>
            <person name="Bellair M."/>
            <person name="Blankenburg K."/>
            <person name="Chao H."/>
            <person name="Dinh H."/>
            <person name="Doddapaneni H."/>
            <person name="Dugan-Rocha S."/>
            <person name="Elkadiri S."/>
            <person name="Gnanaolivu R."/>
            <person name="Hernandez B."/>
            <person name="Skinner E."/>
            <person name="Javaid M."/>
            <person name="Lee S."/>
            <person name="Li M."/>
            <person name="Ming W."/>
            <person name="Munidasa M."/>
            <person name="Muniz J."/>
            <person name="Nguyen L."/>
            <person name="Hughes D."/>
            <person name="Osuji N."/>
            <person name="Pu L.-L."/>
            <person name="Puazo M."/>
            <person name="Qu C."/>
            <person name="Quiroz J."/>
            <person name="Raj R."/>
            <person name="Weissenberger G."/>
            <person name="Xin Y."/>
            <person name="Zou X."/>
            <person name="Han Y."/>
            <person name="Worley K."/>
            <person name="Muzny D."/>
            <person name="Gibbs R."/>
        </authorList>
    </citation>
    <scope>NUCLEOTIDE SEQUENCE</scope>
    <source>
        <strain evidence="2">Sampled in the wild</strain>
    </source>
</reference>
<reference evidence="2" key="1">
    <citation type="submission" date="2013-04" db="EMBL/GenBank/DDBJ databases">
        <authorList>
            <person name="Qu J."/>
            <person name="Murali S.C."/>
            <person name="Bandaranaike D."/>
            <person name="Bellair M."/>
            <person name="Blankenburg K."/>
            <person name="Chao H."/>
            <person name="Dinh H."/>
            <person name="Doddapaneni H."/>
            <person name="Downs B."/>
            <person name="Dugan-Rocha S."/>
            <person name="Elkadiri S."/>
            <person name="Gnanaolivu R.D."/>
            <person name="Hernandez B."/>
            <person name="Javaid M."/>
            <person name="Jayaseelan J.C."/>
            <person name="Lee S."/>
            <person name="Li M."/>
            <person name="Ming W."/>
            <person name="Munidasa M."/>
            <person name="Muniz J."/>
            <person name="Nguyen L."/>
            <person name="Ongeri F."/>
            <person name="Osuji N."/>
            <person name="Pu L.-L."/>
            <person name="Puazo M."/>
            <person name="Qu C."/>
            <person name="Quiroz J."/>
            <person name="Raj R."/>
            <person name="Weissenberger G."/>
            <person name="Xin Y."/>
            <person name="Zou X."/>
            <person name="Han Y."/>
            <person name="Richards S."/>
            <person name="Worley K."/>
            <person name="Muzny D."/>
            <person name="Gibbs R."/>
        </authorList>
    </citation>
    <scope>NUCLEOTIDE SEQUENCE</scope>
    <source>
        <strain evidence="2">Sampled in the wild</strain>
    </source>
</reference>
<keyword evidence="3" id="KW-1185">Reference proteome</keyword>
<feature type="non-terminal residue" evidence="2">
    <location>
        <position position="96"/>
    </location>
</feature>
<gene>
    <name evidence="2" type="ORF">J437_LFUL015010</name>
</gene>
<accession>A0A8K0KIH0</accession>
<evidence type="ECO:0000313" key="3">
    <source>
        <dbReference type="Proteomes" id="UP000792457"/>
    </source>
</evidence>